<dbReference type="PROSITE" id="PS51292">
    <property type="entry name" value="ZF_RING_CH"/>
    <property type="match status" value="1"/>
</dbReference>
<feature type="region of interest" description="Disordered" evidence="9">
    <location>
        <begin position="337"/>
        <end position="362"/>
    </location>
</feature>
<keyword evidence="5" id="KW-0862">Zinc</keyword>
<comment type="subcellular location">
    <subcellularLocation>
        <location evidence="1">Membrane</location>
        <topology evidence="1">Multi-pass membrane protein</topology>
    </subcellularLocation>
</comment>
<feature type="domain" description="RING-type" evidence="11">
    <location>
        <begin position="20"/>
        <end position="68"/>
    </location>
</feature>
<organism evidence="13 14">
    <name type="scientific">Plectosphaerella cucumerina</name>
    <dbReference type="NCBI Taxonomy" id="40658"/>
    <lineage>
        <taxon>Eukaryota</taxon>
        <taxon>Fungi</taxon>
        <taxon>Dikarya</taxon>
        <taxon>Ascomycota</taxon>
        <taxon>Pezizomycotina</taxon>
        <taxon>Sordariomycetes</taxon>
        <taxon>Hypocreomycetidae</taxon>
        <taxon>Glomerellales</taxon>
        <taxon>Plectosphaerellaceae</taxon>
        <taxon>Plectosphaerella</taxon>
    </lineage>
</organism>
<evidence type="ECO:0000256" key="8">
    <source>
        <dbReference type="PROSITE-ProRule" id="PRU00175"/>
    </source>
</evidence>
<evidence type="ECO:0000259" key="12">
    <source>
        <dbReference type="PROSITE" id="PS51292"/>
    </source>
</evidence>
<evidence type="ECO:0000313" key="13">
    <source>
        <dbReference type="EMBL" id="KAH7367050.1"/>
    </source>
</evidence>
<evidence type="ECO:0000256" key="9">
    <source>
        <dbReference type="SAM" id="MobiDB-lite"/>
    </source>
</evidence>
<dbReference type="InterPro" id="IPR011016">
    <property type="entry name" value="Znf_RING-CH"/>
</dbReference>
<proteinExistence type="predicted"/>
<dbReference type="AlphaFoldDB" id="A0A8K0X5A2"/>
<dbReference type="SMART" id="SM00744">
    <property type="entry name" value="RINGv"/>
    <property type="match status" value="1"/>
</dbReference>
<dbReference type="SUPFAM" id="SSF57850">
    <property type="entry name" value="RING/U-box"/>
    <property type="match status" value="1"/>
</dbReference>
<keyword evidence="14" id="KW-1185">Reference proteome</keyword>
<dbReference type="Proteomes" id="UP000813385">
    <property type="component" value="Unassembled WGS sequence"/>
</dbReference>
<dbReference type="EMBL" id="JAGPXD010000002">
    <property type="protein sequence ID" value="KAH7367050.1"/>
    <property type="molecule type" value="Genomic_DNA"/>
</dbReference>
<feature type="transmembrane region" description="Helical" evidence="10">
    <location>
        <begin position="139"/>
        <end position="157"/>
    </location>
</feature>
<feature type="domain" description="RING-CH-type" evidence="12">
    <location>
        <begin position="12"/>
        <end position="74"/>
    </location>
</feature>
<evidence type="ECO:0000256" key="4">
    <source>
        <dbReference type="ARBA" id="ARBA00022771"/>
    </source>
</evidence>
<evidence type="ECO:0008006" key="15">
    <source>
        <dbReference type="Google" id="ProtNLM"/>
    </source>
</evidence>
<keyword evidence="4 8" id="KW-0863">Zinc-finger</keyword>
<keyword evidence="2 10" id="KW-0812">Transmembrane</keyword>
<comment type="caution">
    <text evidence="13">The sequence shown here is derived from an EMBL/GenBank/DDBJ whole genome shotgun (WGS) entry which is preliminary data.</text>
</comment>
<sequence length="508" mass="55600">MAAEHPTATPASASSAPGRCFVCLSDEEPSDDWVKPCPCSVEGHHACLLMYINELDRERKAYQCPVCKTKFNVQQPLGALVPIHDTIFKTFARLSPAVLGLGSLGGTLVGLSAYGVLAFRAFAGQEATQRFLKQQGWDWHFLLLPTVAPVMVLTQSLPGISRRIINPIAFAYSIGLSLYDDEFFSAAPSPRAALCAIPYIQQIYRGLWDVFIRPHEVRFERKAAGLPDPPPRQERRQGQRGAQRGPQRDRGGGGGGLVGLLDIAIELLDIPDVDIEFEIQQEGMDEGRHHHNHNHNHIALNAQGGEGAEGAEAERLILEEQLAHLEEALEQQEALLEQQEAEAAAEEEDDSEEEDNDDDDQQVEDEAPLLIDVGAPAPVVQPAAPPPEPAAQPAGNVNWDLGTALLGLSSAVTADLLLPVFAATTGELLRLILPKRFTTMPAGNFVGRVGLLQQVWGRSLAGGALYVVVRDFFRLYVKYRRAEAKSYRRVQNFDRKKAKNEKPGASKP</sequence>
<dbReference type="PANTHER" id="PTHR46283">
    <property type="entry name" value="E3 UBIQUITIN-PROTEIN LIGASE MARCH5"/>
    <property type="match status" value="1"/>
</dbReference>
<feature type="compositionally biased region" description="Acidic residues" evidence="9">
    <location>
        <begin position="339"/>
        <end position="362"/>
    </location>
</feature>
<name>A0A8K0X5A2_9PEZI</name>
<evidence type="ECO:0000256" key="7">
    <source>
        <dbReference type="ARBA" id="ARBA00023136"/>
    </source>
</evidence>
<keyword evidence="3" id="KW-0479">Metal-binding</keyword>
<dbReference type="InterPro" id="IPR013083">
    <property type="entry name" value="Znf_RING/FYVE/PHD"/>
</dbReference>
<evidence type="ECO:0000256" key="1">
    <source>
        <dbReference type="ARBA" id="ARBA00004141"/>
    </source>
</evidence>
<accession>A0A8K0X5A2</accession>
<dbReference type="InterPro" id="IPR001841">
    <property type="entry name" value="Znf_RING"/>
</dbReference>
<dbReference type="Gene3D" id="3.30.40.10">
    <property type="entry name" value="Zinc/RING finger domain, C3HC4 (zinc finger)"/>
    <property type="match status" value="1"/>
</dbReference>
<protein>
    <recommendedName>
        <fullName evidence="15">RING-CH-type domain-containing protein</fullName>
    </recommendedName>
</protein>
<dbReference type="PROSITE" id="PS50089">
    <property type="entry name" value="ZF_RING_2"/>
    <property type="match status" value="1"/>
</dbReference>
<keyword evidence="7 10" id="KW-0472">Membrane</keyword>
<evidence type="ECO:0000256" key="3">
    <source>
        <dbReference type="ARBA" id="ARBA00022723"/>
    </source>
</evidence>
<dbReference type="GO" id="GO:0008270">
    <property type="term" value="F:zinc ion binding"/>
    <property type="evidence" value="ECO:0007669"/>
    <property type="project" value="UniProtKB-KW"/>
</dbReference>
<feature type="region of interest" description="Disordered" evidence="9">
    <location>
        <begin position="222"/>
        <end position="254"/>
    </location>
</feature>
<evidence type="ECO:0000256" key="10">
    <source>
        <dbReference type="SAM" id="Phobius"/>
    </source>
</evidence>
<evidence type="ECO:0000313" key="14">
    <source>
        <dbReference type="Proteomes" id="UP000813385"/>
    </source>
</evidence>
<gene>
    <name evidence="13" type="ORF">B0T11DRAFT_336483</name>
</gene>
<dbReference type="OrthoDB" id="5817083at2759"/>
<evidence type="ECO:0000259" key="11">
    <source>
        <dbReference type="PROSITE" id="PS50089"/>
    </source>
</evidence>
<reference evidence="13" key="1">
    <citation type="journal article" date="2021" name="Nat. Commun.">
        <title>Genetic determinants of endophytism in the Arabidopsis root mycobiome.</title>
        <authorList>
            <person name="Mesny F."/>
            <person name="Miyauchi S."/>
            <person name="Thiergart T."/>
            <person name="Pickel B."/>
            <person name="Atanasova L."/>
            <person name="Karlsson M."/>
            <person name="Huettel B."/>
            <person name="Barry K.W."/>
            <person name="Haridas S."/>
            <person name="Chen C."/>
            <person name="Bauer D."/>
            <person name="Andreopoulos W."/>
            <person name="Pangilinan J."/>
            <person name="LaButti K."/>
            <person name="Riley R."/>
            <person name="Lipzen A."/>
            <person name="Clum A."/>
            <person name="Drula E."/>
            <person name="Henrissat B."/>
            <person name="Kohler A."/>
            <person name="Grigoriev I.V."/>
            <person name="Martin F.M."/>
            <person name="Hacquard S."/>
        </authorList>
    </citation>
    <scope>NUCLEOTIDE SEQUENCE</scope>
    <source>
        <strain evidence="13">MPI-CAGE-AT-0016</strain>
    </source>
</reference>
<feature type="transmembrane region" description="Helical" evidence="10">
    <location>
        <begin position="97"/>
        <end position="119"/>
    </location>
</feature>
<evidence type="ECO:0000256" key="6">
    <source>
        <dbReference type="ARBA" id="ARBA00022989"/>
    </source>
</evidence>
<evidence type="ECO:0000256" key="2">
    <source>
        <dbReference type="ARBA" id="ARBA00022692"/>
    </source>
</evidence>
<keyword evidence="6 10" id="KW-1133">Transmembrane helix</keyword>
<evidence type="ECO:0000256" key="5">
    <source>
        <dbReference type="ARBA" id="ARBA00022833"/>
    </source>
</evidence>
<dbReference type="GO" id="GO:0016020">
    <property type="term" value="C:membrane"/>
    <property type="evidence" value="ECO:0007669"/>
    <property type="project" value="UniProtKB-SubCell"/>
</dbReference>